<dbReference type="SUPFAM" id="SSF52540">
    <property type="entry name" value="P-loop containing nucleoside triphosphate hydrolases"/>
    <property type="match status" value="1"/>
</dbReference>
<dbReference type="Gene3D" id="3.40.50.300">
    <property type="entry name" value="P-loop containing nucleotide triphosphate hydrolases"/>
    <property type="match status" value="1"/>
</dbReference>
<dbReference type="InterPro" id="IPR003593">
    <property type="entry name" value="AAA+_ATPase"/>
</dbReference>
<dbReference type="InterPro" id="IPR027417">
    <property type="entry name" value="P-loop_NTPase"/>
</dbReference>
<evidence type="ECO:0000256" key="5">
    <source>
        <dbReference type="ARBA" id="ARBA00037066"/>
    </source>
</evidence>
<feature type="domain" description="ABC transporter" evidence="6">
    <location>
        <begin position="2"/>
        <end position="240"/>
    </location>
</feature>
<dbReference type="GO" id="GO:0005524">
    <property type="term" value="F:ATP binding"/>
    <property type="evidence" value="ECO:0007669"/>
    <property type="project" value="UniProtKB-KW"/>
</dbReference>
<dbReference type="CDD" id="cd03214">
    <property type="entry name" value="ABC_Iron-Siderophores_B12_Hemin"/>
    <property type="match status" value="1"/>
</dbReference>
<reference evidence="8" key="1">
    <citation type="submission" date="2016-10" db="EMBL/GenBank/DDBJ databases">
        <authorList>
            <person name="Varghese N."/>
            <person name="Submissions S."/>
        </authorList>
    </citation>
    <scope>NUCLEOTIDE SEQUENCE [LARGE SCALE GENOMIC DNA]</scope>
    <source>
        <strain evidence="8">DSM 9990</strain>
    </source>
</reference>
<dbReference type="AlphaFoldDB" id="A0A1I4RMS1"/>
<keyword evidence="4" id="KW-1278">Translocase</keyword>
<dbReference type="EMBL" id="FOUU01000001">
    <property type="protein sequence ID" value="SFM53489.1"/>
    <property type="molecule type" value="Genomic_DNA"/>
</dbReference>
<proteinExistence type="predicted"/>
<dbReference type="PROSITE" id="PS50893">
    <property type="entry name" value="ABC_TRANSPORTER_2"/>
    <property type="match status" value="1"/>
</dbReference>
<accession>A0A1I4RMS1</accession>
<evidence type="ECO:0000256" key="4">
    <source>
        <dbReference type="ARBA" id="ARBA00022967"/>
    </source>
</evidence>
<organism evidence="7 8">
    <name type="scientific">Thermodesulforhabdus norvegica</name>
    <dbReference type="NCBI Taxonomy" id="39841"/>
    <lineage>
        <taxon>Bacteria</taxon>
        <taxon>Pseudomonadati</taxon>
        <taxon>Thermodesulfobacteriota</taxon>
        <taxon>Syntrophobacteria</taxon>
        <taxon>Syntrophobacterales</taxon>
        <taxon>Thermodesulforhabdaceae</taxon>
        <taxon>Thermodesulforhabdus</taxon>
    </lineage>
</organism>
<evidence type="ECO:0000256" key="3">
    <source>
        <dbReference type="ARBA" id="ARBA00022840"/>
    </source>
</evidence>
<comment type="function">
    <text evidence="5">Part of the ABC transporter complex HmuTUV involved in hemin import. Responsible for energy coupling to the transport system.</text>
</comment>
<dbReference type="GO" id="GO:0016887">
    <property type="term" value="F:ATP hydrolysis activity"/>
    <property type="evidence" value="ECO:0007669"/>
    <property type="project" value="InterPro"/>
</dbReference>
<evidence type="ECO:0000313" key="7">
    <source>
        <dbReference type="EMBL" id="SFM53489.1"/>
    </source>
</evidence>
<dbReference type="Pfam" id="PF00005">
    <property type="entry name" value="ABC_tran"/>
    <property type="match status" value="1"/>
</dbReference>
<evidence type="ECO:0000259" key="6">
    <source>
        <dbReference type="PROSITE" id="PS50893"/>
    </source>
</evidence>
<dbReference type="OrthoDB" id="9809450at2"/>
<dbReference type="PANTHER" id="PTHR42794:SF1">
    <property type="entry name" value="HEMIN IMPORT ATP-BINDING PROTEIN HMUV"/>
    <property type="match status" value="1"/>
</dbReference>
<dbReference type="InterPro" id="IPR017871">
    <property type="entry name" value="ABC_transporter-like_CS"/>
</dbReference>
<dbReference type="RefSeq" id="WP_093393486.1">
    <property type="nucleotide sequence ID" value="NZ_FOUU01000001.1"/>
</dbReference>
<protein>
    <submittedName>
        <fullName evidence="7">Iron complex transport system ATP-binding protein</fullName>
    </submittedName>
</protein>
<sequence>MLSVKDLHFRHKGSLREVLKGISFEAHKGAITAILGPNGSGKTTLFKCISGLWSYQKGQVTVEGVPVNELSFRERARFFAIVPQDHEPPFPYSVLDVVLMGRAGYVGIFSSPDKEDYERAEEAIGLVGIEHLKNTPYTKISGGERQLALIARALAQSSPVMLLDEPTSHLDFRNQINVLKKIRQIALEKDLTVVVTLHDPNLASLFSDKILVINSGSKVAEGSPEEIITEDLIRRIYGVEVKKAFVNGQSIICPVYHKYSFRYGKEALG</sequence>
<dbReference type="SMART" id="SM00382">
    <property type="entry name" value="AAA"/>
    <property type="match status" value="1"/>
</dbReference>
<evidence type="ECO:0000256" key="2">
    <source>
        <dbReference type="ARBA" id="ARBA00022741"/>
    </source>
</evidence>
<dbReference type="InterPro" id="IPR003439">
    <property type="entry name" value="ABC_transporter-like_ATP-bd"/>
</dbReference>
<evidence type="ECO:0000313" key="8">
    <source>
        <dbReference type="Proteomes" id="UP000199611"/>
    </source>
</evidence>
<dbReference type="PROSITE" id="PS00211">
    <property type="entry name" value="ABC_TRANSPORTER_1"/>
    <property type="match status" value="1"/>
</dbReference>
<name>A0A1I4RMS1_9BACT</name>
<keyword evidence="2" id="KW-0547">Nucleotide-binding</keyword>
<evidence type="ECO:0000256" key="1">
    <source>
        <dbReference type="ARBA" id="ARBA00022448"/>
    </source>
</evidence>
<keyword evidence="3 7" id="KW-0067">ATP-binding</keyword>
<keyword evidence="8" id="KW-1185">Reference proteome</keyword>
<keyword evidence="1" id="KW-0813">Transport</keyword>
<gene>
    <name evidence="7" type="ORF">SAMN05660836_00703</name>
</gene>
<dbReference type="FunFam" id="3.40.50.300:FF:000134">
    <property type="entry name" value="Iron-enterobactin ABC transporter ATP-binding protein"/>
    <property type="match status" value="1"/>
</dbReference>
<dbReference type="PANTHER" id="PTHR42794">
    <property type="entry name" value="HEMIN IMPORT ATP-BINDING PROTEIN HMUV"/>
    <property type="match status" value="1"/>
</dbReference>
<dbReference type="Proteomes" id="UP000199611">
    <property type="component" value="Unassembled WGS sequence"/>
</dbReference>
<dbReference type="STRING" id="39841.SAMN05660836_00703"/>